<keyword evidence="6" id="KW-0949">S-adenosyl-L-methionine</keyword>
<accession>A0A2T3BD02</accession>
<dbReference type="InterPro" id="IPR047182">
    <property type="entry name" value="MRM1"/>
</dbReference>
<feature type="non-terminal residue" evidence="12">
    <location>
        <position position="1"/>
    </location>
</feature>
<keyword evidence="8" id="KW-0496">Mitochondrion</keyword>
<evidence type="ECO:0000256" key="7">
    <source>
        <dbReference type="ARBA" id="ARBA00022946"/>
    </source>
</evidence>
<evidence type="ECO:0000256" key="6">
    <source>
        <dbReference type="ARBA" id="ARBA00022691"/>
    </source>
</evidence>
<keyword evidence="5" id="KW-0808">Transferase</keyword>
<dbReference type="InterPro" id="IPR013123">
    <property type="entry name" value="SpoU_subst-bd"/>
</dbReference>
<dbReference type="SUPFAM" id="SSF75217">
    <property type="entry name" value="alpha/beta knot"/>
    <property type="match status" value="1"/>
</dbReference>
<organism evidence="12 13">
    <name type="scientific">Amorphotheca resinae ATCC 22711</name>
    <dbReference type="NCBI Taxonomy" id="857342"/>
    <lineage>
        <taxon>Eukaryota</taxon>
        <taxon>Fungi</taxon>
        <taxon>Dikarya</taxon>
        <taxon>Ascomycota</taxon>
        <taxon>Pezizomycotina</taxon>
        <taxon>Leotiomycetes</taxon>
        <taxon>Helotiales</taxon>
        <taxon>Amorphothecaceae</taxon>
        <taxon>Amorphotheca</taxon>
    </lineage>
</organism>
<dbReference type="Gene3D" id="3.40.1280.10">
    <property type="match status" value="1"/>
</dbReference>
<dbReference type="InterPro" id="IPR029028">
    <property type="entry name" value="Alpha/beta_knot_MTases"/>
</dbReference>
<dbReference type="RefSeq" id="XP_024724812.1">
    <property type="nucleotide sequence ID" value="XM_024869679.1"/>
</dbReference>
<dbReference type="AlphaFoldDB" id="A0A2T3BD02"/>
<comment type="subcellular location">
    <subcellularLocation>
        <location evidence="1">Mitochondrion</location>
    </subcellularLocation>
</comment>
<feature type="region of interest" description="Disordered" evidence="10">
    <location>
        <begin position="325"/>
        <end position="347"/>
    </location>
</feature>
<sequence>SGPKVSPAHAKRIPLSIPYTTPASEFLYGTSVVEAALNSQRDPRRKLYKLYIYTGENRDSVDPARLERLARRKGIEVARVGGDWLRLMDKMSGGRPHNGYVLEASPLPRLPVMSLGELAEQDGESGFKVDVEHQSREDAAVNGTSDFIKLPRNSSGRKPFVLLLDSIEDPGNLGGIIRTASFLGVTAVAISVRNSASFTPVVLKASAGASENVTLFSVNKPAGFVANSKLAGWKIFAAVPPSRSKERNVTPAVFADDLEDPLSEDPCILMLGGEGEGLRMNLRSKADVDLSIRGSGQSHNVDSLNVSVAAGILCNAFLRRNQGKKRAPLVDQAAESESASRPERDLF</sequence>
<keyword evidence="7" id="KW-0809">Transit peptide</keyword>
<dbReference type="FunFam" id="3.30.1330.30:FF:000035">
    <property type="entry name" value="TrmH family RNA methyltransferase"/>
    <property type="match status" value="1"/>
</dbReference>
<dbReference type="GO" id="GO:0016435">
    <property type="term" value="F:rRNA (guanine) methyltransferase activity"/>
    <property type="evidence" value="ECO:0007669"/>
    <property type="project" value="TreeGrafter"/>
</dbReference>
<dbReference type="Pfam" id="PF08032">
    <property type="entry name" value="SpoU_sub_bind"/>
    <property type="match status" value="1"/>
</dbReference>
<protein>
    <recommendedName>
        <fullName evidence="9">rRNA methyltransferase 1, mitochondrial</fullName>
    </recommendedName>
</protein>
<proteinExistence type="inferred from homology"/>
<dbReference type="FunCoup" id="A0A2T3BD02">
    <property type="interactions" value="217"/>
</dbReference>
<dbReference type="InParanoid" id="A0A2T3BD02"/>
<dbReference type="STRING" id="857342.A0A2T3BD02"/>
<evidence type="ECO:0000256" key="10">
    <source>
        <dbReference type="SAM" id="MobiDB-lite"/>
    </source>
</evidence>
<feature type="domain" description="RNA 2-O ribose methyltransferase substrate binding" evidence="11">
    <location>
        <begin position="26"/>
        <end position="110"/>
    </location>
</feature>
<evidence type="ECO:0000313" key="12">
    <source>
        <dbReference type="EMBL" id="PSS27287.1"/>
    </source>
</evidence>
<evidence type="ECO:0000256" key="3">
    <source>
        <dbReference type="ARBA" id="ARBA00022552"/>
    </source>
</evidence>
<name>A0A2T3BD02_AMORE</name>
<dbReference type="InterPro" id="IPR001537">
    <property type="entry name" value="SpoU_MeTrfase"/>
</dbReference>
<dbReference type="OrthoDB" id="270651at2759"/>
<dbReference type="GO" id="GO:0005739">
    <property type="term" value="C:mitochondrion"/>
    <property type="evidence" value="ECO:0007669"/>
    <property type="project" value="UniProtKB-SubCell"/>
</dbReference>
<dbReference type="InterPro" id="IPR029064">
    <property type="entry name" value="Ribosomal_eL30-like_sf"/>
</dbReference>
<dbReference type="CDD" id="cd18105">
    <property type="entry name" value="SpoU-like_MRM1"/>
    <property type="match status" value="1"/>
</dbReference>
<dbReference type="InterPro" id="IPR029026">
    <property type="entry name" value="tRNA_m1G_MTases_N"/>
</dbReference>
<evidence type="ECO:0000313" key="13">
    <source>
        <dbReference type="Proteomes" id="UP000241818"/>
    </source>
</evidence>
<dbReference type="GO" id="GO:0003723">
    <property type="term" value="F:RNA binding"/>
    <property type="evidence" value="ECO:0007669"/>
    <property type="project" value="InterPro"/>
</dbReference>
<feature type="compositionally biased region" description="Basic and acidic residues" evidence="10">
    <location>
        <begin position="338"/>
        <end position="347"/>
    </location>
</feature>
<keyword evidence="13" id="KW-1185">Reference proteome</keyword>
<reference evidence="12 13" key="1">
    <citation type="journal article" date="2018" name="New Phytol.">
        <title>Comparative genomics and transcriptomics depict ericoid mycorrhizal fungi as versatile saprotrophs and plant mutualists.</title>
        <authorList>
            <person name="Martino E."/>
            <person name="Morin E."/>
            <person name="Grelet G.A."/>
            <person name="Kuo A."/>
            <person name="Kohler A."/>
            <person name="Daghino S."/>
            <person name="Barry K.W."/>
            <person name="Cichocki N."/>
            <person name="Clum A."/>
            <person name="Dockter R.B."/>
            <person name="Hainaut M."/>
            <person name="Kuo R.C."/>
            <person name="LaButti K."/>
            <person name="Lindahl B.D."/>
            <person name="Lindquist E.A."/>
            <person name="Lipzen A."/>
            <person name="Khouja H.R."/>
            <person name="Magnuson J."/>
            <person name="Murat C."/>
            <person name="Ohm R.A."/>
            <person name="Singer S.W."/>
            <person name="Spatafora J.W."/>
            <person name="Wang M."/>
            <person name="Veneault-Fourrey C."/>
            <person name="Henrissat B."/>
            <person name="Grigoriev I.V."/>
            <person name="Martin F.M."/>
            <person name="Perotto S."/>
        </authorList>
    </citation>
    <scope>NUCLEOTIDE SEQUENCE [LARGE SCALE GENOMIC DNA]</scope>
    <source>
        <strain evidence="12 13">ATCC 22711</strain>
    </source>
</reference>
<keyword evidence="3" id="KW-0698">rRNA processing</keyword>
<evidence type="ECO:0000256" key="2">
    <source>
        <dbReference type="ARBA" id="ARBA00007228"/>
    </source>
</evidence>
<dbReference type="Pfam" id="PF00588">
    <property type="entry name" value="SpoU_methylase"/>
    <property type="match status" value="1"/>
</dbReference>
<dbReference type="GeneID" id="36577760"/>
<comment type="similarity">
    <text evidence="2">Belongs to the class IV-like SAM-binding methyltransferase superfamily. RNA methyltransferase TrmH family.</text>
</comment>
<keyword evidence="4" id="KW-0489">Methyltransferase</keyword>
<dbReference type="InterPro" id="IPR047261">
    <property type="entry name" value="MRM1_MeTrfase_dom"/>
</dbReference>
<dbReference type="PANTHER" id="PTHR46103">
    <property type="entry name" value="RRNA METHYLTRANSFERASE 1, MITOCHONDRIAL"/>
    <property type="match status" value="1"/>
</dbReference>
<gene>
    <name evidence="12" type="ORF">M430DRAFT_91755</name>
</gene>
<dbReference type="EMBL" id="KZ679006">
    <property type="protein sequence ID" value="PSS27287.1"/>
    <property type="molecule type" value="Genomic_DNA"/>
</dbReference>
<dbReference type="SMART" id="SM00967">
    <property type="entry name" value="SpoU_sub_bind"/>
    <property type="match status" value="1"/>
</dbReference>
<evidence type="ECO:0000256" key="9">
    <source>
        <dbReference type="ARBA" id="ARBA00034881"/>
    </source>
</evidence>
<evidence type="ECO:0000256" key="8">
    <source>
        <dbReference type="ARBA" id="ARBA00023128"/>
    </source>
</evidence>
<evidence type="ECO:0000256" key="1">
    <source>
        <dbReference type="ARBA" id="ARBA00004173"/>
    </source>
</evidence>
<evidence type="ECO:0000256" key="4">
    <source>
        <dbReference type="ARBA" id="ARBA00022603"/>
    </source>
</evidence>
<dbReference type="PANTHER" id="PTHR46103:SF1">
    <property type="entry name" value="RRNA METHYLTRANSFERASE 1, MITOCHONDRIAL"/>
    <property type="match status" value="1"/>
</dbReference>
<dbReference type="Proteomes" id="UP000241818">
    <property type="component" value="Unassembled WGS sequence"/>
</dbReference>
<evidence type="ECO:0000259" key="11">
    <source>
        <dbReference type="SMART" id="SM00967"/>
    </source>
</evidence>
<evidence type="ECO:0000256" key="5">
    <source>
        <dbReference type="ARBA" id="ARBA00022679"/>
    </source>
</evidence>
<dbReference type="SUPFAM" id="SSF55315">
    <property type="entry name" value="L30e-like"/>
    <property type="match status" value="1"/>
</dbReference>
<dbReference type="Gene3D" id="3.30.1330.30">
    <property type="match status" value="1"/>
</dbReference>